<dbReference type="EMBL" id="HBUE01032038">
    <property type="protein sequence ID" value="CAG6456972.1"/>
    <property type="molecule type" value="Transcribed_RNA"/>
</dbReference>
<feature type="region of interest" description="Disordered" evidence="1">
    <location>
        <begin position="86"/>
        <end position="105"/>
    </location>
</feature>
<dbReference type="AlphaFoldDB" id="A0A8D8F4A9"/>
<keyword evidence="2" id="KW-1133">Transmembrane helix</keyword>
<keyword evidence="2" id="KW-0812">Transmembrane</keyword>
<feature type="region of interest" description="Disordered" evidence="1">
    <location>
        <begin position="1"/>
        <end position="39"/>
    </location>
</feature>
<organism evidence="3">
    <name type="scientific">Culex pipiens</name>
    <name type="common">House mosquito</name>
    <dbReference type="NCBI Taxonomy" id="7175"/>
    <lineage>
        <taxon>Eukaryota</taxon>
        <taxon>Metazoa</taxon>
        <taxon>Ecdysozoa</taxon>
        <taxon>Arthropoda</taxon>
        <taxon>Hexapoda</taxon>
        <taxon>Insecta</taxon>
        <taxon>Pterygota</taxon>
        <taxon>Neoptera</taxon>
        <taxon>Endopterygota</taxon>
        <taxon>Diptera</taxon>
        <taxon>Nematocera</taxon>
        <taxon>Culicoidea</taxon>
        <taxon>Culicidae</taxon>
        <taxon>Culicinae</taxon>
        <taxon>Culicini</taxon>
        <taxon>Culex</taxon>
        <taxon>Culex</taxon>
    </lineage>
</organism>
<evidence type="ECO:0000256" key="1">
    <source>
        <dbReference type="SAM" id="MobiDB-lite"/>
    </source>
</evidence>
<evidence type="ECO:0000313" key="3">
    <source>
        <dbReference type="EMBL" id="CAG6456973.1"/>
    </source>
</evidence>
<sequence>MNSANESADWEPLLEPNGKALPKRPAGGTGGIAGTNRRETKSLYQEKWGRIRLGVLVVLAFVTFYLSLSTITLRPVVHQMVVNVPEDDEDLPGPRGMLGKKGLHD</sequence>
<feature type="transmembrane region" description="Helical" evidence="2">
    <location>
        <begin position="51"/>
        <end position="73"/>
    </location>
</feature>
<proteinExistence type="predicted"/>
<protein>
    <submittedName>
        <fullName evidence="3">(northern house mosquito) hypothetical protein</fullName>
    </submittedName>
</protein>
<evidence type="ECO:0000256" key="2">
    <source>
        <dbReference type="SAM" id="Phobius"/>
    </source>
</evidence>
<keyword evidence="2" id="KW-0472">Membrane</keyword>
<name>A0A8D8F4A9_CULPI</name>
<accession>A0A8D8F4A9</accession>
<reference evidence="3" key="1">
    <citation type="submission" date="2021-05" db="EMBL/GenBank/DDBJ databases">
        <authorList>
            <person name="Alioto T."/>
            <person name="Alioto T."/>
            <person name="Gomez Garrido J."/>
        </authorList>
    </citation>
    <scope>NUCLEOTIDE SEQUENCE</scope>
</reference>
<dbReference type="EMBL" id="HBUE01032042">
    <property type="protein sequence ID" value="CAG6456973.1"/>
    <property type="molecule type" value="Transcribed_RNA"/>
</dbReference>